<dbReference type="GO" id="GO:0006516">
    <property type="term" value="P:glycoprotein catabolic process"/>
    <property type="evidence" value="ECO:0007669"/>
    <property type="project" value="TreeGrafter"/>
</dbReference>
<dbReference type="EMBL" id="KN832983">
    <property type="protein sequence ID" value="KIM85991.1"/>
    <property type="molecule type" value="Genomic_DNA"/>
</dbReference>
<feature type="domain" description="Glycosyl hydrolase family 92 N-terminal" evidence="3">
    <location>
        <begin position="25"/>
        <end position="306"/>
    </location>
</feature>
<feature type="signal peptide" evidence="1">
    <location>
        <begin position="1"/>
        <end position="18"/>
    </location>
</feature>
<dbReference type="HOGENOM" id="CLU_003690_4_2_1"/>
<dbReference type="PANTHER" id="PTHR12143">
    <property type="entry name" value="PEPTIDE N-GLYCANASE PNGASE -RELATED"/>
    <property type="match status" value="1"/>
</dbReference>
<dbReference type="Gene3D" id="1.20.1610.10">
    <property type="entry name" value="alpha-1,2-mannosidases domains"/>
    <property type="match status" value="1"/>
</dbReference>
<dbReference type="FunFam" id="1.20.1050.60:FF:000002">
    <property type="entry name" value="Glycosyl hydrolase family 92"/>
    <property type="match status" value="1"/>
</dbReference>
<evidence type="ECO:0000256" key="1">
    <source>
        <dbReference type="SAM" id="SignalP"/>
    </source>
</evidence>
<dbReference type="AlphaFoldDB" id="A0A0C3G5R4"/>
<reference evidence="4 5" key="1">
    <citation type="submission" date="2014-04" db="EMBL/GenBank/DDBJ databases">
        <authorList>
            <consortium name="DOE Joint Genome Institute"/>
            <person name="Kuo A."/>
            <person name="Tarkka M."/>
            <person name="Buscot F."/>
            <person name="Kohler A."/>
            <person name="Nagy L.G."/>
            <person name="Floudas D."/>
            <person name="Copeland A."/>
            <person name="Barry K.W."/>
            <person name="Cichocki N."/>
            <person name="Veneault-Fourrey C."/>
            <person name="LaButti K."/>
            <person name="Lindquist E.A."/>
            <person name="Lipzen A."/>
            <person name="Lundell T."/>
            <person name="Morin E."/>
            <person name="Murat C."/>
            <person name="Sun H."/>
            <person name="Tunlid A."/>
            <person name="Henrissat B."/>
            <person name="Grigoriev I.V."/>
            <person name="Hibbett D.S."/>
            <person name="Martin F."/>
            <person name="Nordberg H.P."/>
            <person name="Cantor M.N."/>
            <person name="Hua S.X."/>
        </authorList>
    </citation>
    <scope>NUCLEOTIDE SEQUENCE [LARGE SCALE GENOMIC DNA]</scope>
    <source>
        <strain evidence="4 5">F 1598</strain>
    </source>
</reference>
<sequence length="836" mass="91401">MGWLLIIVALGCIPWTYAAEDLSQWVNPLIGTVGAYPKSTVAGGHEFPGAAVPFGVVKIGIDTSGARLIPFDTINGGYSPLGNFTAISLMHESGTGGEPKYGVVAQTPLVGDLKAQGINVGNNWTYLVPRVSDTARVGHWTSALKNGITLDLTATAHTGFTRYTYPKSGDRHVLVDLAHVLPTGNGAGVGQQFVSGSISINNDPSAASSPTKPSYTGYAEYNGGFNRGPTWRIYFCGTFSQAFDQSKSGVFKYPYDPNQLSAIPPTTIIPLNQNNQASAPPNSNIAVGGLFTWTSGSIVESRIGISFISAEKACGFIADESPADQTFEQTVEKAKALWNENVLSSVTIPDDGNRNETMLRMLYTGLYYTGLMPSNRTGENPGWVTTEPSYDDFYTLWDIFRCLTPWYHLVQSTAYVEMIRSIIDIFLHDGWTPDGRSSDANGLTQGGSNADNVLGDAFVKGLDTYPSINWTLGWEAIVNDAEVIPPVTDSLTFDGRNKEGRGGLDDWIKIGWLTREHHTRCISRTVEYAQNDFALYQIAKRTNRVADAQKYLKRAKQWENLWNPNMVSNLSVGDFSGFLTPRDADGSWNLAGIAGTTTFNVTDCGDCEWDADTYEATAWEYSMNVPHDVANLIGKMGGPSGFTKRLDTMFIQGLSSGGGSANTAGTSLFNAGNEPDFLTPFLYNYVPGYQWSTVNQSRNVIDRYYNDQANGIPGNSDAGAMQSWMIWNFVGLYPVTGQPLYLLHAPRFKALDIRLLTPQLQNPNAQPAILQIRAPGYSETNFWPQSIKLNNQTLDRVYVWHSEIENGATLEWEMGSAPSQWDKDFSPPPSLSTGGL</sequence>
<dbReference type="Gene3D" id="3.30.2080.10">
    <property type="entry name" value="GH92 mannosidase domain"/>
    <property type="match status" value="1"/>
</dbReference>
<keyword evidence="1" id="KW-0732">Signal</keyword>
<accession>A0A0C3G5R4</accession>
<dbReference type="SUPFAM" id="SSF48208">
    <property type="entry name" value="Six-hairpin glycosidases"/>
    <property type="match status" value="1"/>
</dbReference>
<dbReference type="GO" id="GO:0005829">
    <property type="term" value="C:cytosol"/>
    <property type="evidence" value="ECO:0007669"/>
    <property type="project" value="TreeGrafter"/>
</dbReference>
<dbReference type="PANTHER" id="PTHR12143:SF44">
    <property type="entry name" value="GLYCOSYL HYDROLASE FAMILY 92 DOMAIN-CONTAINING PROTEIN"/>
    <property type="match status" value="1"/>
</dbReference>
<name>A0A0C3G5R4_PILCF</name>
<evidence type="ECO:0000313" key="4">
    <source>
        <dbReference type="EMBL" id="KIM85991.1"/>
    </source>
</evidence>
<proteinExistence type="predicted"/>
<dbReference type="InterPro" id="IPR041371">
    <property type="entry name" value="GH92_N"/>
</dbReference>
<dbReference type="GO" id="GO:0005634">
    <property type="term" value="C:nucleus"/>
    <property type="evidence" value="ECO:0007669"/>
    <property type="project" value="TreeGrafter"/>
</dbReference>
<evidence type="ECO:0000313" key="5">
    <source>
        <dbReference type="Proteomes" id="UP000054166"/>
    </source>
</evidence>
<protein>
    <submittedName>
        <fullName evidence="4">Glycoside hydrolase family 92 protein</fullName>
    </submittedName>
</protein>
<dbReference type="Pfam" id="PF17678">
    <property type="entry name" value="Glyco_hydro_92N"/>
    <property type="match status" value="1"/>
</dbReference>
<dbReference type="InterPro" id="IPR050883">
    <property type="entry name" value="PNGase"/>
</dbReference>
<dbReference type="InParanoid" id="A0A0C3G5R4"/>
<organism evidence="4 5">
    <name type="scientific">Piloderma croceum (strain F 1598)</name>
    <dbReference type="NCBI Taxonomy" id="765440"/>
    <lineage>
        <taxon>Eukaryota</taxon>
        <taxon>Fungi</taxon>
        <taxon>Dikarya</taxon>
        <taxon>Basidiomycota</taxon>
        <taxon>Agaricomycotina</taxon>
        <taxon>Agaricomycetes</taxon>
        <taxon>Agaricomycetidae</taxon>
        <taxon>Atheliales</taxon>
        <taxon>Atheliaceae</taxon>
        <taxon>Piloderma</taxon>
    </lineage>
</organism>
<keyword evidence="5" id="KW-1185">Reference proteome</keyword>
<feature type="chain" id="PRO_5002164649" evidence="1">
    <location>
        <begin position="19"/>
        <end position="836"/>
    </location>
</feature>
<dbReference type="InterPro" id="IPR008928">
    <property type="entry name" value="6-hairpin_glycosidase_sf"/>
</dbReference>
<dbReference type="Gene3D" id="1.20.1050.60">
    <property type="entry name" value="alpha-1,2-mannosidase"/>
    <property type="match status" value="1"/>
</dbReference>
<dbReference type="Gene3D" id="2.70.98.10">
    <property type="match status" value="1"/>
</dbReference>
<dbReference type="Pfam" id="PF07971">
    <property type="entry name" value="Glyco_hydro_92"/>
    <property type="match status" value="1"/>
</dbReference>
<feature type="domain" description="Glycosyl hydrolase family 92" evidence="2">
    <location>
        <begin position="312"/>
        <end position="816"/>
    </location>
</feature>
<dbReference type="InterPro" id="IPR014718">
    <property type="entry name" value="GH-type_carb-bd"/>
</dbReference>
<evidence type="ECO:0000259" key="2">
    <source>
        <dbReference type="Pfam" id="PF07971"/>
    </source>
</evidence>
<dbReference type="GO" id="GO:0005975">
    <property type="term" value="P:carbohydrate metabolic process"/>
    <property type="evidence" value="ECO:0007669"/>
    <property type="project" value="InterPro"/>
</dbReference>
<dbReference type="GO" id="GO:0000224">
    <property type="term" value="F:peptide-N4-(N-acetyl-beta-glucosaminyl)asparagine amidase activity"/>
    <property type="evidence" value="ECO:0007669"/>
    <property type="project" value="TreeGrafter"/>
</dbReference>
<dbReference type="InterPro" id="IPR012939">
    <property type="entry name" value="Glyco_hydro_92"/>
</dbReference>
<gene>
    <name evidence="4" type="ORF">PILCRDRAFT_816533</name>
</gene>
<keyword evidence="4" id="KW-0378">Hydrolase</keyword>
<reference evidence="5" key="2">
    <citation type="submission" date="2015-01" db="EMBL/GenBank/DDBJ databases">
        <title>Evolutionary Origins and Diversification of the Mycorrhizal Mutualists.</title>
        <authorList>
            <consortium name="DOE Joint Genome Institute"/>
            <consortium name="Mycorrhizal Genomics Consortium"/>
            <person name="Kohler A."/>
            <person name="Kuo A."/>
            <person name="Nagy L.G."/>
            <person name="Floudas D."/>
            <person name="Copeland A."/>
            <person name="Barry K.W."/>
            <person name="Cichocki N."/>
            <person name="Veneault-Fourrey C."/>
            <person name="LaButti K."/>
            <person name="Lindquist E.A."/>
            <person name="Lipzen A."/>
            <person name="Lundell T."/>
            <person name="Morin E."/>
            <person name="Murat C."/>
            <person name="Riley R."/>
            <person name="Ohm R."/>
            <person name="Sun H."/>
            <person name="Tunlid A."/>
            <person name="Henrissat B."/>
            <person name="Grigoriev I.V."/>
            <person name="Hibbett D.S."/>
            <person name="Martin F."/>
        </authorList>
    </citation>
    <scope>NUCLEOTIDE SEQUENCE [LARGE SCALE GENOMIC DNA]</scope>
    <source>
        <strain evidence="5">F 1598</strain>
    </source>
</reference>
<dbReference type="Proteomes" id="UP000054166">
    <property type="component" value="Unassembled WGS sequence"/>
</dbReference>
<dbReference type="GO" id="GO:0030246">
    <property type="term" value="F:carbohydrate binding"/>
    <property type="evidence" value="ECO:0007669"/>
    <property type="project" value="InterPro"/>
</dbReference>
<dbReference type="STRING" id="765440.A0A0C3G5R4"/>
<dbReference type="OrthoDB" id="449263at2759"/>
<evidence type="ECO:0000259" key="3">
    <source>
        <dbReference type="Pfam" id="PF17678"/>
    </source>
</evidence>